<name>B6Q1P1_TALMQ</name>
<dbReference type="STRING" id="441960.B6Q1P1"/>
<dbReference type="GO" id="GO:0005634">
    <property type="term" value="C:nucleus"/>
    <property type="evidence" value="ECO:0007669"/>
    <property type="project" value="TreeGrafter"/>
</dbReference>
<keyword evidence="3" id="KW-0378">Hydrolase</keyword>
<dbReference type="GO" id="GO:0016929">
    <property type="term" value="F:deSUMOylase activity"/>
    <property type="evidence" value="ECO:0007669"/>
    <property type="project" value="TreeGrafter"/>
</dbReference>
<feature type="region of interest" description="Disordered" evidence="5">
    <location>
        <begin position="82"/>
        <end position="103"/>
    </location>
</feature>
<evidence type="ECO:0000256" key="4">
    <source>
        <dbReference type="ARBA" id="ARBA00022807"/>
    </source>
</evidence>
<proteinExistence type="inferred from homology"/>
<protein>
    <submittedName>
        <fullName evidence="7">Ulp1 protease family protein</fullName>
    </submittedName>
</protein>
<evidence type="ECO:0000313" key="7">
    <source>
        <dbReference type="EMBL" id="EEA28894.1"/>
    </source>
</evidence>
<dbReference type="GO" id="GO:0016926">
    <property type="term" value="P:protein desumoylation"/>
    <property type="evidence" value="ECO:0007669"/>
    <property type="project" value="TreeGrafter"/>
</dbReference>
<dbReference type="PhylomeDB" id="B6Q1P1"/>
<dbReference type="GO" id="GO:0006508">
    <property type="term" value="P:proteolysis"/>
    <property type="evidence" value="ECO:0007669"/>
    <property type="project" value="UniProtKB-KW"/>
</dbReference>
<sequence>MEGDSDIQMVDAPEASPRSLGAFLSGSQETYPTPIYVSYLEKYSRVNEPASASLRPPCIHSNTYKPIREMLPHIPSQLAKSRSSTITAPVTRGPNYFNTPKGSMISFRNSRTREVRYLGEQNSSRRFSPSELRRSRSQQTNYTPDPLKKTWNFANDFRVVNREARLERARAALEASLGGMSNRPGKRFITDVDESELEPKRPRILETQGTAMDPTPGKLPVRMPGAFPESPVHAPVETHPLSLPAAQNAAARNSLAIDGLSIYARIRRITGVVRGAHRALKQGIKVSAQFVTTVGQRIRATHVPIPTVIVEEHQETQETYESATSASSDQLQADLTAHTQSLPPRRYAVPVVDPSAQLQAELFDHTSHISPPSTIVTAPTPRTISANVMAQDQPSIQEATMSKPRATLLEAQPTTSATSVSEVQATPTLTSQPTPTITVQPTSTSFVVEPFVDVDVDEDLNVRRMREHFDRLRGGRPRPEPSPYRQAYLDRLFERPAPVTPADTSLDAEVTNSELAQEREEEIEDTPSVSEQEHPTDDEQDTTQVEEIQIAEEQAEEQDVGVQTAEENNAMDPAIPPDDDEEYDPNAYYPGVPPLMPERRFIFNAEFRRKAAAKAEAERRAAAAREAVEAPVREYVAALEALEVAKAKQVRDALRPILRRRRGDNPNQPQIETMIQETVNQLAATTVHDEVPATIRPERHVHWPDEDEGINFGTVISACAWFRTHWPPSKLTQGPEPRDRAGYEAYEDDIRRREEQWERQQQEQVVQRREQALGRVGVPDGQSAVRSLTPEWEQRLLSAMRSSPREILVRTPDADLTKEKLQTCWTPLAWLNDEVINGHLTYTVDYLRRQANNLGRNDAPRYHAFNSFFYKNLRDSGYHSVRRWAHRAKIGGSALLNVDTVFIPVHEGAHWTLLVVSPKMRTIEYFDSLGGNADSFVENTKRWLQGELGDAYNESEWLFLNTESPQQDNGSDCGVFLLTSAKAIALGLKPTVYGPRDINLIRRKIVAELMNGGLSGDFDPRGSSGIALL</sequence>
<dbReference type="InterPro" id="IPR038765">
    <property type="entry name" value="Papain-like_cys_pep_sf"/>
</dbReference>
<keyword evidence="4" id="KW-0788">Thiol protease</keyword>
<evidence type="ECO:0000256" key="3">
    <source>
        <dbReference type="ARBA" id="ARBA00022801"/>
    </source>
</evidence>
<dbReference type="PANTHER" id="PTHR12606:SF141">
    <property type="entry name" value="GH15225P-RELATED"/>
    <property type="match status" value="1"/>
</dbReference>
<accession>B6Q1P1</accession>
<dbReference type="InterPro" id="IPR003653">
    <property type="entry name" value="Peptidase_C48_C"/>
</dbReference>
<reference evidence="8" key="1">
    <citation type="journal article" date="2015" name="Genome Announc.">
        <title>Genome sequence of the AIDS-associated pathogen Penicillium marneffei (ATCC18224) and its near taxonomic relative Talaromyces stipitatus (ATCC10500).</title>
        <authorList>
            <person name="Nierman W.C."/>
            <person name="Fedorova-Abrams N.D."/>
            <person name="Andrianopoulos A."/>
        </authorList>
    </citation>
    <scope>NUCLEOTIDE SEQUENCE [LARGE SCALE GENOMIC DNA]</scope>
    <source>
        <strain evidence="8">ATCC 18224 / CBS 334.59 / QM 7333</strain>
    </source>
</reference>
<dbReference type="VEuPathDB" id="FungiDB:PMAA_036840"/>
<evidence type="ECO:0000259" key="6">
    <source>
        <dbReference type="PROSITE" id="PS50600"/>
    </source>
</evidence>
<comment type="similarity">
    <text evidence="1">Belongs to the peptidase C48 family.</text>
</comment>
<organism evidence="7 8">
    <name type="scientific">Talaromyces marneffei (strain ATCC 18224 / CBS 334.59 / QM 7333)</name>
    <name type="common">Penicillium marneffei</name>
    <dbReference type="NCBI Taxonomy" id="441960"/>
    <lineage>
        <taxon>Eukaryota</taxon>
        <taxon>Fungi</taxon>
        <taxon>Dikarya</taxon>
        <taxon>Ascomycota</taxon>
        <taxon>Pezizomycotina</taxon>
        <taxon>Eurotiomycetes</taxon>
        <taxon>Eurotiomycetidae</taxon>
        <taxon>Eurotiales</taxon>
        <taxon>Trichocomaceae</taxon>
        <taxon>Talaromyces</taxon>
        <taxon>Talaromyces sect. Talaromyces</taxon>
    </lineage>
</organism>
<feature type="domain" description="Ubiquitin-like protease family profile" evidence="6">
    <location>
        <begin position="807"/>
        <end position="984"/>
    </location>
</feature>
<feature type="region of interest" description="Disordered" evidence="5">
    <location>
        <begin position="498"/>
        <end position="581"/>
    </location>
</feature>
<dbReference type="PROSITE" id="PS50600">
    <property type="entry name" value="ULP_PROTEASE"/>
    <property type="match status" value="1"/>
</dbReference>
<feature type="compositionally biased region" description="Acidic residues" evidence="5">
    <location>
        <begin position="549"/>
        <end position="559"/>
    </location>
</feature>
<keyword evidence="2 7" id="KW-0645">Protease</keyword>
<gene>
    <name evidence="7" type="ORF">PMAA_036840</name>
</gene>
<feature type="region of interest" description="Disordered" evidence="5">
    <location>
        <begin position="415"/>
        <end position="437"/>
    </location>
</feature>
<evidence type="ECO:0000256" key="5">
    <source>
        <dbReference type="SAM" id="MobiDB-lite"/>
    </source>
</evidence>
<evidence type="ECO:0000313" key="8">
    <source>
        <dbReference type="Proteomes" id="UP000001294"/>
    </source>
</evidence>
<keyword evidence="8" id="KW-1185">Reference proteome</keyword>
<evidence type="ECO:0000256" key="2">
    <source>
        <dbReference type="ARBA" id="ARBA00022670"/>
    </source>
</evidence>
<dbReference type="OrthoDB" id="1939479at2759"/>
<dbReference type="Proteomes" id="UP000001294">
    <property type="component" value="Unassembled WGS sequence"/>
</dbReference>
<dbReference type="SUPFAM" id="SSF54001">
    <property type="entry name" value="Cysteine proteinases"/>
    <property type="match status" value="1"/>
</dbReference>
<evidence type="ECO:0000256" key="1">
    <source>
        <dbReference type="ARBA" id="ARBA00005234"/>
    </source>
</evidence>
<feature type="region of interest" description="Disordered" evidence="5">
    <location>
        <begin position="118"/>
        <end position="147"/>
    </location>
</feature>
<dbReference type="EMBL" id="DS995899">
    <property type="protein sequence ID" value="EEA28894.1"/>
    <property type="molecule type" value="Genomic_DNA"/>
</dbReference>
<dbReference type="Gene3D" id="3.40.395.10">
    <property type="entry name" value="Adenoviral Proteinase, Chain A"/>
    <property type="match status" value="1"/>
</dbReference>
<dbReference type="AlphaFoldDB" id="B6Q1P1"/>
<dbReference type="PANTHER" id="PTHR12606">
    <property type="entry name" value="SENTRIN/SUMO-SPECIFIC PROTEASE"/>
    <property type="match status" value="1"/>
</dbReference>
<dbReference type="HOGENOM" id="CLU_294595_0_0_1"/>
<dbReference type="Pfam" id="PF02902">
    <property type="entry name" value="Peptidase_C48"/>
    <property type="match status" value="1"/>
</dbReference>